<name>A0AAV2Q5Z3_MEGNR</name>
<dbReference type="GO" id="GO:0004252">
    <property type="term" value="F:serine-type endopeptidase activity"/>
    <property type="evidence" value="ECO:0007669"/>
    <property type="project" value="InterPro"/>
</dbReference>
<dbReference type="InterPro" id="IPR018114">
    <property type="entry name" value="TRYPSIN_HIS"/>
</dbReference>
<dbReference type="CDD" id="cd00110">
    <property type="entry name" value="LamG"/>
    <property type="match status" value="1"/>
</dbReference>
<dbReference type="SMART" id="SM00282">
    <property type="entry name" value="LamG"/>
    <property type="match status" value="1"/>
</dbReference>
<dbReference type="InterPro" id="IPR001304">
    <property type="entry name" value="C-type_lectin-like"/>
</dbReference>
<comment type="caution">
    <text evidence="9">The sequence shown here is derived from an EMBL/GenBank/DDBJ whole genome shotgun (WGS) entry which is preliminary data.</text>
</comment>
<dbReference type="PROSITE" id="PS00134">
    <property type="entry name" value="TRYPSIN_HIS"/>
    <property type="match status" value="1"/>
</dbReference>
<evidence type="ECO:0000256" key="5">
    <source>
        <dbReference type="PROSITE-ProRule" id="PRU00122"/>
    </source>
</evidence>
<dbReference type="PROSITE" id="PS50041">
    <property type="entry name" value="C_TYPE_LECTIN_2"/>
    <property type="match status" value="1"/>
</dbReference>
<evidence type="ECO:0000313" key="10">
    <source>
        <dbReference type="Proteomes" id="UP001497623"/>
    </source>
</evidence>
<dbReference type="Pfam" id="PF00059">
    <property type="entry name" value="Lectin_C"/>
    <property type="match status" value="1"/>
</dbReference>
<comment type="caution">
    <text evidence="5">Lacks conserved residue(s) required for the propagation of feature annotation.</text>
</comment>
<keyword evidence="10" id="KW-1185">Reference proteome</keyword>
<dbReference type="AlphaFoldDB" id="A0AAV2Q5Z3"/>
<gene>
    <name evidence="9" type="ORF">MNOR_LOCUS7423</name>
</gene>
<proteinExistence type="inferred from homology"/>
<dbReference type="InterPro" id="IPR001314">
    <property type="entry name" value="Peptidase_S1A"/>
</dbReference>
<dbReference type="InterPro" id="IPR009003">
    <property type="entry name" value="Peptidase_S1_PA"/>
</dbReference>
<dbReference type="Proteomes" id="UP001497623">
    <property type="component" value="Unassembled WGS sequence"/>
</dbReference>
<dbReference type="Gene3D" id="3.10.100.10">
    <property type="entry name" value="Mannose-Binding Protein A, subunit A"/>
    <property type="match status" value="1"/>
</dbReference>
<dbReference type="SUPFAM" id="SSF49899">
    <property type="entry name" value="Concanavalin A-like lectins/glucanases"/>
    <property type="match status" value="1"/>
</dbReference>
<dbReference type="Pfam" id="PF00089">
    <property type="entry name" value="Trypsin"/>
    <property type="match status" value="2"/>
</dbReference>
<dbReference type="SUPFAM" id="SSF50494">
    <property type="entry name" value="Trypsin-like serine proteases"/>
    <property type="match status" value="1"/>
</dbReference>
<keyword evidence="3" id="KW-0325">Glycoprotein</keyword>
<dbReference type="EMBL" id="CAXKWB010003259">
    <property type="protein sequence ID" value="CAL4068756.1"/>
    <property type="molecule type" value="Genomic_DNA"/>
</dbReference>
<feature type="domain" description="C-type lectin" evidence="7">
    <location>
        <begin position="686"/>
        <end position="795"/>
    </location>
</feature>
<dbReference type="FunFam" id="2.40.10.10:FF:000028">
    <property type="entry name" value="Serine protease easter"/>
    <property type="match status" value="1"/>
</dbReference>
<keyword evidence="2" id="KW-1015">Disulfide bond</keyword>
<dbReference type="Gene3D" id="2.60.120.200">
    <property type="match status" value="1"/>
</dbReference>
<dbReference type="SUPFAM" id="SSF56436">
    <property type="entry name" value="C-type lectin-like"/>
    <property type="match status" value="1"/>
</dbReference>
<dbReference type="InterPro" id="IPR051487">
    <property type="entry name" value="Ser/Thr_Proteases_Immune/Dev"/>
</dbReference>
<evidence type="ECO:0000256" key="3">
    <source>
        <dbReference type="ARBA" id="ARBA00023180"/>
    </source>
</evidence>
<dbReference type="SMART" id="SM00020">
    <property type="entry name" value="Tryp_SPc"/>
    <property type="match status" value="1"/>
</dbReference>
<dbReference type="Gene3D" id="2.40.10.10">
    <property type="entry name" value="Trypsin-like serine proteases"/>
    <property type="match status" value="1"/>
</dbReference>
<dbReference type="PROSITE" id="PS50240">
    <property type="entry name" value="TRYPSIN_DOM"/>
    <property type="match status" value="1"/>
</dbReference>
<dbReference type="PROSITE" id="PS50025">
    <property type="entry name" value="LAM_G_DOMAIN"/>
    <property type="match status" value="1"/>
</dbReference>
<dbReference type="SMART" id="SM00034">
    <property type="entry name" value="CLECT"/>
    <property type="match status" value="1"/>
</dbReference>
<dbReference type="GO" id="GO:0006508">
    <property type="term" value="P:proteolysis"/>
    <property type="evidence" value="ECO:0007669"/>
    <property type="project" value="InterPro"/>
</dbReference>
<evidence type="ECO:0000259" key="8">
    <source>
        <dbReference type="PROSITE" id="PS50240"/>
    </source>
</evidence>
<organism evidence="9 10">
    <name type="scientific">Meganyctiphanes norvegica</name>
    <name type="common">Northern krill</name>
    <name type="synonym">Thysanopoda norvegica</name>
    <dbReference type="NCBI Taxonomy" id="48144"/>
    <lineage>
        <taxon>Eukaryota</taxon>
        <taxon>Metazoa</taxon>
        <taxon>Ecdysozoa</taxon>
        <taxon>Arthropoda</taxon>
        <taxon>Crustacea</taxon>
        <taxon>Multicrustacea</taxon>
        <taxon>Malacostraca</taxon>
        <taxon>Eumalacostraca</taxon>
        <taxon>Eucarida</taxon>
        <taxon>Euphausiacea</taxon>
        <taxon>Euphausiidae</taxon>
        <taxon>Meganyctiphanes</taxon>
    </lineage>
</organism>
<dbReference type="PANTHER" id="PTHR24256">
    <property type="entry name" value="TRYPTASE-RELATED"/>
    <property type="match status" value="1"/>
</dbReference>
<evidence type="ECO:0000259" key="6">
    <source>
        <dbReference type="PROSITE" id="PS50025"/>
    </source>
</evidence>
<evidence type="ECO:0000256" key="2">
    <source>
        <dbReference type="ARBA" id="ARBA00023157"/>
    </source>
</evidence>
<protein>
    <submittedName>
        <fullName evidence="9">Uncharacterized protein</fullName>
    </submittedName>
</protein>
<accession>A0AAV2Q5Z3</accession>
<sequence length="823" mass="91915">MTLPLKAFRNTRFPHDVPTHVMTIFRQTSSANMYISDGHPTLSKHGQELGECLSEKQCKNFGGVIGVNSDNSRCLNDVQSNSDGKDKLVYCTTFAHLAKDLCSTWLPLWNEHDDNCGITPRIIGGMDAKLGEFKHLAAVGRWYSNHNSIKWECAGALISPHYVMTAAHCVNAKHRHHVRLGEYDFRVIPSETSKVIKMVLPGYLHRSSEYNQTMEDITHIEQTLEVKRVIRHPKYESLRSKYHDIALLELIRPAVLNKYVLPACLPFDIEDEPGPGSNLTVAGWGSTRFGGGPSAIIKKVNVPVVDHKECEAFYGNLTGAYQAPLGITPELLCAGSEGLDACQGDSGGPLGQRKSQPDYPCGAQILGIVSWGYKCGHIGIYSRVSSYLNWIMRYLAPDHYHQHITEQIHSTGLEFDGKSLVHFGITDDVYTMGIRVQIDFKTVDHNGIFIAIPREGSFLALGMKNGNVIFRESLGNVTIISENQYNNGEWHHVKVECRPKLEFCYLKIADETLQQPWTLPSVIEVQTAETLVMGGIEVDANNEKPREFYKGCLVYSLSSSLKLKAAHSSYGTVTTCNSTKPEVQLEKYQDAADRELLHLEQLSVQKKMSEMQKEMMLMGKMLLDMSTKITDIHNFTLLQRGPSYHIEEMAEMVHKSQDPDKYLITYAPPSAPKYTGCYPPFVIISSTAECLFFGAVPLTLFEAMTSCQIMGAILATPDDLTELRAYMLTHDLKAWHWMDGSDIEHGNGTFTWSSGEKVHDDCWDTGFPKSINIGESCLQYHPSREGYSNSHSCSEDVRARYVCKNTNIGGVGTSQSPQCINGT</sequence>
<dbReference type="InterPro" id="IPR013320">
    <property type="entry name" value="ConA-like_dom_sf"/>
</dbReference>
<dbReference type="InterPro" id="IPR016187">
    <property type="entry name" value="CTDL_fold"/>
</dbReference>
<evidence type="ECO:0000313" key="9">
    <source>
        <dbReference type="EMBL" id="CAL4068756.1"/>
    </source>
</evidence>
<dbReference type="InterPro" id="IPR016186">
    <property type="entry name" value="C-type_lectin-like/link_sf"/>
</dbReference>
<feature type="domain" description="Peptidase S1" evidence="8">
    <location>
        <begin position="122"/>
        <end position="396"/>
    </location>
</feature>
<evidence type="ECO:0000259" key="7">
    <source>
        <dbReference type="PROSITE" id="PS50041"/>
    </source>
</evidence>
<reference evidence="9 10" key="1">
    <citation type="submission" date="2024-05" db="EMBL/GenBank/DDBJ databases">
        <authorList>
            <person name="Wallberg A."/>
        </authorList>
    </citation>
    <scope>NUCLEOTIDE SEQUENCE [LARGE SCALE GENOMIC DNA]</scope>
</reference>
<dbReference type="Pfam" id="PF02210">
    <property type="entry name" value="Laminin_G_2"/>
    <property type="match status" value="1"/>
</dbReference>
<dbReference type="CDD" id="cd00190">
    <property type="entry name" value="Tryp_SPc"/>
    <property type="match status" value="1"/>
</dbReference>
<dbReference type="InterPro" id="IPR001791">
    <property type="entry name" value="Laminin_G"/>
</dbReference>
<feature type="domain" description="Laminin G" evidence="6">
    <location>
        <begin position="410"/>
        <end position="576"/>
    </location>
</feature>
<dbReference type="InterPro" id="IPR001254">
    <property type="entry name" value="Trypsin_dom"/>
</dbReference>
<evidence type="ECO:0000256" key="4">
    <source>
        <dbReference type="ARBA" id="ARBA00024195"/>
    </source>
</evidence>
<evidence type="ECO:0000256" key="1">
    <source>
        <dbReference type="ARBA" id="ARBA00022729"/>
    </source>
</evidence>
<dbReference type="InterPro" id="IPR043504">
    <property type="entry name" value="Peptidase_S1_PA_chymotrypsin"/>
</dbReference>
<comment type="similarity">
    <text evidence="4">Belongs to the peptidase S1 family. CLIP subfamily.</text>
</comment>
<dbReference type="PRINTS" id="PR00722">
    <property type="entry name" value="CHYMOTRYPSIN"/>
</dbReference>
<keyword evidence="1" id="KW-0732">Signal</keyword>
<dbReference type="CDD" id="cd00037">
    <property type="entry name" value="CLECT"/>
    <property type="match status" value="1"/>
</dbReference>